<comment type="similarity">
    <text evidence="2 11">Belongs to the class-II aminoacyl-tRNA synthetase family.</text>
</comment>
<dbReference type="PANTHER" id="PTHR43707">
    <property type="entry name" value="HISTIDYL-TRNA SYNTHETASE"/>
    <property type="match status" value="1"/>
</dbReference>
<dbReference type="GO" id="GO:0004821">
    <property type="term" value="F:histidine-tRNA ligase activity"/>
    <property type="evidence" value="ECO:0007669"/>
    <property type="project" value="UniProtKB-UniRule"/>
</dbReference>
<dbReference type="Pfam" id="PF13393">
    <property type="entry name" value="tRNA-synt_His"/>
    <property type="match status" value="1"/>
</dbReference>
<evidence type="ECO:0000256" key="12">
    <source>
        <dbReference type="PIRSR" id="PIRSR001549-1"/>
    </source>
</evidence>
<sequence>MSKFTSLRGFKDILPEESDRWLWVESTAHETFNVFGFSHIRTPILENTELFTRSIGEATDIVEKEMYTFQDWDGKKVTLRPEGTASVVRAYLEHHLSEKIPLSKLYYIGPMFRHERPQAGRLRQFHQIGAEIIGDLDPRQDVELLSLLTRFFERMQVTDLTLEINSLGCPACRPTYRAALQSYFEKYLPELCEDCRRRFKTNPLRILDCKKEACKAIARNAPSPIDHLCAECREHFKAVREGLYQLAIPYQIQPHLVRGLDYYTKTAFELTTNKLGAQNAVAAGGRYDGLVEALGGPPTPAIGFAIGVERLVQLIDPALVPTSRLRLFLAPLGKAAGAALFPLLLALRRKNIRSEMGNDAIGLKSQMKRADRLGAAYVLIVGENEMTQGKAILRNMSTKAQEEIPLSTLIETLSAKLS</sequence>
<evidence type="ECO:0000313" key="15">
    <source>
        <dbReference type="Proteomes" id="UP000534783"/>
    </source>
</evidence>
<reference evidence="14 15" key="1">
    <citation type="journal article" date="2020" name="Nature">
        <title>Bacterial chemolithoautotrophy via manganese oxidation.</title>
        <authorList>
            <person name="Yu H."/>
            <person name="Leadbetter J.R."/>
        </authorList>
    </citation>
    <scope>NUCLEOTIDE SEQUENCE [LARGE SCALE GENOMIC DNA]</scope>
    <source>
        <strain evidence="14 15">Mn-1</strain>
    </source>
</reference>
<dbReference type="PROSITE" id="PS50862">
    <property type="entry name" value="AA_TRNA_LIGASE_II"/>
    <property type="match status" value="1"/>
</dbReference>
<dbReference type="GO" id="GO:0005737">
    <property type="term" value="C:cytoplasm"/>
    <property type="evidence" value="ECO:0007669"/>
    <property type="project" value="UniProtKB-SubCell"/>
</dbReference>
<keyword evidence="4 11" id="KW-0963">Cytoplasm</keyword>
<evidence type="ECO:0000256" key="2">
    <source>
        <dbReference type="ARBA" id="ARBA00008226"/>
    </source>
</evidence>
<keyword evidence="6 11" id="KW-0547">Nucleotide-binding</keyword>
<dbReference type="SUPFAM" id="SSF52954">
    <property type="entry name" value="Class II aaRS ABD-related"/>
    <property type="match status" value="1"/>
</dbReference>
<dbReference type="PIRSF" id="PIRSF001549">
    <property type="entry name" value="His-tRNA_synth"/>
    <property type="match status" value="1"/>
</dbReference>
<feature type="binding site" evidence="12">
    <location>
        <begin position="262"/>
        <end position="263"/>
    </location>
    <ligand>
        <name>L-histidine</name>
        <dbReference type="ChEBI" id="CHEBI:57595"/>
    </ligand>
</feature>
<dbReference type="InterPro" id="IPR045864">
    <property type="entry name" value="aa-tRNA-synth_II/BPL/LPL"/>
</dbReference>
<dbReference type="Gene3D" id="3.30.930.10">
    <property type="entry name" value="Bira Bifunctional Protein, Domain 2"/>
    <property type="match status" value="1"/>
</dbReference>
<dbReference type="AlphaFoldDB" id="A0A7X6ICU8"/>
<dbReference type="InterPro" id="IPR036621">
    <property type="entry name" value="Anticodon-bd_dom_sf"/>
</dbReference>
<comment type="caution">
    <text evidence="14">The sequence shown here is derived from an EMBL/GenBank/DDBJ whole genome shotgun (WGS) entry which is preliminary data.</text>
</comment>
<dbReference type="RefSeq" id="WP_168062726.1">
    <property type="nucleotide sequence ID" value="NZ_VTOW01000004.1"/>
</dbReference>
<keyword evidence="9 11" id="KW-0030">Aminoacyl-tRNA synthetase</keyword>
<dbReference type="NCBIfam" id="TIGR00442">
    <property type="entry name" value="hisS"/>
    <property type="match status" value="1"/>
</dbReference>
<dbReference type="Gene3D" id="3.40.50.800">
    <property type="entry name" value="Anticodon-binding domain"/>
    <property type="match status" value="1"/>
</dbReference>
<name>A0A7X6ICU8_9BACT</name>
<keyword evidence="5 11" id="KW-0436">Ligase</keyword>
<dbReference type="EMBL" id="VTOW01000004">
    <property type="protein sequence ID" value="NKE72789.1"/>
    <property type="molecule type" value="Genomic_DNA"/>
</dbReference>
<feature type="binding site" evidence="12">
    <location>
        <position position="131"/>
    </location>
    <ligand>
        <name>L-histidine</name>
        <dbReference type="ChEBI" id="CHEBI:57595"/>
    </ligand>
</feature>
<evidence type="ECO:0000313" key="14">
    <source>
        <dbReference type="EMBL" id="NKE72789.1"/>
    </source>
</evidence>
<dbReference type="HAMAP" id="MF_00127">
    <property type="entry name" value="His_tRNA_synth"/>
    <property type="match status" value="1"/>
</dbReference>
<dbReference type="InterPro" id="IPR006195">
    <property type="entry name" value="aa-tRNA-synth_II"/>
</dbReference>
<dbReference type="GO" id="GO:0005524">
    <property type="term" value="F:ATP binding"/>
    <property type="evidence" value="ECO:0007669"/>
    <property type="project" value="UniProtKB-UniRule"/>
</dbReference>
<gene>
    <name evidence="11" type="primary">hisS</name>
    <name evidence="14" type="ORF">MNODULE_18720</name>
</gene>
<dbReference type="Pfam" id="PF03129">
    <property type="entry name" value="HGTP_anticodon"/>
    <property type="match status" value="1"/>
</dbReference>
<dbReference type="InterPro" id="IPR015807">
    <property type="entry name" value="His-tRNA-ligase"/>
</dbReference>
<evidence type="ECO:0000259" key="13">
    <source>
        <dbReference type="PROSITE" id="PS50862"/>
    </source>
</evidence>
<dbReference type="CDD" id="cd00773">
    <property type="entry name" value="HisRS-like_core"/>
    <property type="match status" value="1"/>
</dbReference>
<feature type="binding site" evidence="12">
    <location>
        <begin position="82"/>
        <end position="84"/>
    </location>
    <ligand>
        <name>L-histidine</name>
        <dbReference type="ChEBI" id="CHEBI:57595"/>
    </ligand>
</feature>
<feature type="domain" description="Aminoacyl-transfer RNA synthetases class-II family profile" evidence="13">
    <location>
        <begin position="24"/>
        <end position="331"/>
    </location>
</feature>
<dbReference type="Proteomes" id="UP000534783">
    <property type="component" value="Unassembled WGS sequence"/>
</dbReference>
<comment type="subunit">
    <text evidence="3 11">Homodimer.</text>
</comment>
<dbReference type="InterPro" id="IPR004154">
    <property type="entry name" value="Anticodon-bd"/>
</dbReference>
<dbReference type="EC" id="6.1.1.21" evidence="11"/>
<dbReference type="GO" id="GO:0006427">
    <property type="term" value="P:histidyl-tRNA aminoacylation"/>
    <property type="evidence" value="ECO:0007669"/>
    <property type="project" value="UniProtKB-UniRule"/>
</dbReference>
<proteinExistence type="inferred from homology"/>
<evidence type="ECO:0000256" key="6">
    <source>
        <dbReference type="ARBA" id="ARBA00022741"/>
    </source>
</evidence>
<dbReference type="FunFam" id="3.30.930.10:FF:000005">
    <property type="entry name" value="Histidine--tRNA ligase"/>
    <property type="match status" value="1"/>
</dbReference>
<keyword evidence="7 11" id="KW-0067">ATP-binding</keyword>
<dbReference type="SUPFAM" id="SSF55681">
    <property type="entry name" value="Class II aaRS and biotin synthetases"/>
    <property type="match status" value="1"/>
</dbReference>
<dbReference type="InterPro" id="IPR041715">
    <property type="entry name" value="HisRS-like_core"/>
</dbReference>
<evidence type="ECO:0000256" key="4">
    <source>
        <dbReference type="ARBA" id="ARBA00022490"/>
    </source>
</evidence>
<evidence type="ECO:0000256" key="3">
    <source>
        <dbReference type="ARBA" id="ARBA00011738"/>
    </source>
</evidence>
<protein>
    <recommendedName>
        <fullName evidence="11">Histidine--tRNA ligase</fullName>
        <ecNumber evidence="11">6.1.1.21</ecNumber>
    </recommendedName>
    <alternativeName>
        <fullName evidence="11">Histidyl-tRNA synthetase</fullName>
        <shortName evidence="11">HisRS</shortName>
    </alternativeName>
</protein>
<evidence type="ECO:0000256" key="1">
    <source>
        <dbReference type="ARBA" id="ARBA00004496"/>
    </source>
</evidence>
<feature type="binding site" evidence="12">
    <location>
        <position position="127"/>
    </location>
    <ligand>
        <name>L-histidine</name>
        <dbReference type="ChEBI" id="CHEBI:57595"/>
    </ligand>
</feature>
<dbReference type="PANTHER" id="PTHR43707:SF1">
    <property type="entry name" value="HISTIDINE--TRNA LIGASE, MITOCHONDRIAL-RELATED"/>
    <property type="match status" value="1"/>
</dbReference>
<organism evidence="14 15">
    <name type="scientific">Candidatus Manganitrophus noduliformans</name>
    <dbReference type="NCBI Taxonomy" id="2606439"/>
    <lineage>
        <taxon>Bacteria</taxon>
        <taxon>Pseudomonadati</taxon>
        <taxon>Nitrospirota</taxon>
        <taxon>Nitrospiria</taxon>
        <taxon>Candidatus Troglogloeales</taxon>
        <taxon>Candidatus Manganitrophaceae</taxon>
        <taxon>Candidatus Manganitrophus</taxon>
    </lineage>
</organism>
<evidence type="ECO:0000256" key="7">
    <source>
        <dbReference type="ARBA" id="ARBA00022840"/>
    </source>
</evidence>
<keyword evidence="8 11" id="KW-0648">Protein biosynthesis</keyword>
<dbReference type="InterPro" id="IPR004516">
    <property type="entry name" value="HisRS/HisZ"/>
</dbReference>
<evidence type="ECO:0000256" key="11">
    <source>
        <dbReference type="HAMAP-Rule" id="MF_00127"/>
    </source>
</evidence>
<evidence type="ECO:0000256" key="9">
    <source>
        <dbReference type="ARBA" id="ARBA00023146"/>
    </source>
</evidence>
<evidence type="ECO:0000256" key="8">
    <source>
        <dbReference type="ARBA" id="ARBA00022917"/>
    </source>
</evidence>
<feature type="binding site" evidence="12">
    <location>
        <position position="258"/>
    </location>
    <ligand>
        <name>L-histidine</name>
        <dbReference type="ChEBI" id="CHEBI:57595"/>
    </ligand>
</feature>
<evidence type="ECO:0000256" key="10">
    <source>
        <dbReference type="ARBA" id="ARBA00047639"/>
    </source>
</evidence>
<evidence type="ECO:0000256" key="5">
    <source>
        <dbReference type="ARBA" id="ARBA00022598"/>
    </source>
</evidence>
<keyword evidence="15" id="KW-1185">Reference proteome</keyword>
<feature type="binding site" evidence="12">
    <location>
        <position position="113"/>
    </location>
    <ligand>
        <name>L-histidine</name>
        <dbReference type="ChEBI" id="CHEBI:57595"/>
    </ligand>
</feature>
<comment type="catalytic activity">
    <reaction evidence="10 11">
        <text>tRNA(His) + L-histidine + ATP = L-histidyl-tRNA(His) + AMP + diphosphate + H(+)</text>
        <dbReference type="Rhea" id="RHEA:17313"/>
        <dbReference type="Rhea" id="RHEA-COMP:9665"/>
        <dbReference type="Rhea" id="RHEA-COMP:9689"/>
        <dbReference type="ChEBI" id="CHEBI:15378"/>
        <dbReference type="ChEBI" id="CHEBI:30616"/>
        <dbReference type="ChEBI" id="CHEBI:33019"/>
        <dbReference type="ChEBI" id="CHEBI:57595"/>
        <dbReference type="ChEBI" id="CHEBI:78442"/>
        <dbReference type="ChEBI" id="CHEBI:78527"/>
        <dbReference type="ChEBI" id="CHEBI:456215"/>
        <dbReference type="EC" id="6.1.1.21"/>
    </reaction>
</comment>
<accession>A0A7X6ICU8</accession>
<comment type="subcellular location">
    <subcellularLocation>
        <location evidence="1 11">Cytoplasm</location>
    </subcellularLocation>
</comment>